<protein>
    <submittedName>
        <fullName evidence="1">Uncharacterized protein</fullName>
    </submittedName>
</protein>
<evidence type="ECO:0000313" key="1">
    <source>
        <dbReference type="EMBL" id="KAK2989461.1"/>
    </source>
</evidence>
<dbReference type="Proteomes" id="UP001187471">
    <property type="component" value="Unassembled WGS sequence"/>
</dbReference>
<accession>A0AA88UPC0</accession>
<dbReference type="EMBL" id="JAVXUO010000739">
    <property type="protein sequence ID" value="KAK2989461.1"/>
    <property type="molecule type" value="Genomic_DNA"/>
</dbReference>
<comment type="caution">
    <text evidence="1">The sequence shown here is derived from an EMBL/GenBank/DDBJ whole genome shotgun (WGS) entry which is preliminary data.</text>
</comment>
<evidence type="ECO:0000313" key="2">
    <source>
        <dbReference type="Proteomes" id="UP001187471"/>
    </source>
</evidence>
<proteinExistence type="predicted"/>
<dbReference type="AlphaFoldDB" id="A0AA88UPC0"/>
<sequence length="81" mass="9093">MKYDLEKFDGSNNFSLWRIKMHDVLIQQGLLKALKGNQRLPETMSADEKEDMLERAHSALIITKAVVATSSSGIDSDTIKL</sequence>
<gene>
    <name evidence="1" type="ORF">RJ640_023619</name>
</gene>
<organism evidence="1 2">
    <name type="scientific">Escallonia rubra</name>
    <dbReference type="NCBI Taxonomy" id="112253"/>
    <lineage>
        <taxon>Eukaryota</taxon>
        <taxon>Viridiplantae</taxon>
        <taxon>Streptophyta</taxon>
        <taxon>Embryophyta</taxon>
        <taxon>Tracheophyta</taxon>
        <taxon>Spermatophyta</taxon>
        <taxon>Magnoliopsida</taxon>
        <taxon>eudicotyledons</taxon>
        <taxon>Gunneridae</taxon>
        <taxon>Pentapetalae</taxon>
        <taxon>asterids</taxon>
        <taxon>campanulids</taxon>
        <taxon>Escalloniales</taxon>
        <taxon>Escalloniaceae</taxon>
        <taxon>Escallonia</taxon>
    </lineage>
</organism>
<reference evidence="1" key="1">
    <citation type="submission" date="2022-12" db="EMBL/GenBank/DDBJ databases">
        <title>Draft genome assemblies for two species of Escallonia (Escalloniales).</title>
        <authorList>
            <person name="Chanderbali A."/>
            <person name="Dervinis C."/>
            <person name="Anghel I."/>
            <person name="Soltis D."/>
            <person name="Soltis P."/>
            <person name="Zapata F."/>
        </authorList>
    </citation>
    <scope>NUCLEOTIDE SEQUENCE</scope>
    <source>
        <strain evidence="1">UCBG92.1500</strain>
        <tissue evidence="1">Leaf</tissue>
    </source>
</reference>
<name>A0AA88UPC0_9ASTE</name>
<keyword evidence="2" id="KW-1185">Reference proteome</keyword>